<evidence type="ECO:0000256" key="1">
    <source>
        <dbReference type="SAM" id="MobiDB-lite"/>
    </source>
</evidence>
<organism evidence="2 3">
    <name type="scientific">Aromia moschata</name>
    <dbReference type="NCBI Taxonomy" id="1265417"/>
    <lineage>
        <taxon>Eukaryota</taxon>
        <taxon>Metazoa</taxon>
        <taxon>Ecdysozoa</taxon>
        <taxon>Arthropoda</taxon>
        <taxon>Hexapoda</taxon>
        <taxon>Insecta</taxon>
        <taxon>Pterygota</taxon>
        <taxon>Neoptera</taxon>
        <taxon>Endopterygota</taxon>
        <taxon>Coleoptera</taxon>
        <taxon>Polyphaga</taxon>
        <taxon>Cucujiformia</taxon>
        <taxon>Chrysomeloidea</taxon>
        <taxon>Cerambycidae</taxon>
        <taxon>Cerambycinae</taxon>
        <taxon>Callichromatini</taxon>
        <taxon>Aromia</taxon>
    </lineage>
</organism>
<feature type="region of interest" description="Disordered" evidence="1">
    <location>
        <begin position="170"/>
        <end position="202"/>
    </location>
</feature>
<keyword evidence="3" id="KW-1185">Reference proteome</keyword>
<accession>A0AAV8XF82</accession>
<dbReference type="Gene3D" id="2.30.30.140">
    <property type="match status" value="1"/>
</dbReference>
<reference evidence="2" key="1">
    <citation type="journal article" date="2023" name="Insect Mol. Biol.">
        <title>Genome sequencing provides insights into the evolution of gene families encoding plant cell wall-degrading enzymes in longhorned beetles.</title>
        <authorList>
            <person name="Shin N.R."/>
            <person name="Okamura Y."/>
            <person name="Kirsch R."/>
            <person name="Pauchet Y."/>
        </authorList>
    </citation>
    <scope>NUCLEOTIDE SEQUENCE</scope>
    <source>
        <strain evidence="2">AMC_N1</strain>
    </source>
</reference>
<feature type="region of interest" description="Disordered" evidence="1">
    <location>
        <begin position="1"/>
        <end position="39"/>
    </location>
</feature>
<dbReference type="EMBL" id="JAPWTK010000688">
    <property type="protein sequence ID" value="KAJ8937080.1"/>
    <property type="molecule type" value="Genomic_DNA"/>
</dbReference>
<evidence type="ECO:0000313" key="3">
    <source>
        <dbReference type="Proteomes" id="UP001162162"/>
    </source>
</evidence>
<evidence type="ECO:0000313" key="2">
    <source>
        <dbReference type="EMBL" id="KAJ8937080.1"/>
    </source>
</evidence>
<dbReference type="Proteomes" id="UP001162162">
    <property type="component" value="Unassembled WGS sequence"/>
</dbReference>
<gene>
    <name evidence="2" type="ORF">NQ318_018015</name>
</gene>
<name>A0AAV8XF82_9CUCU</name>
<dbReference type="SUPFAM" id="SSF63748">
    <property type="entry name" value="Tudor/PWWP/MBT"/>
    <property type="match status" value="1"/>
</dbReference>
<feature type="non-terminal residue" evidence="2">
    <location>
        <position position="1"/>
    </location>
</feature>
<protein>
    <submittedName>
        <fullName evidence="2">Uncharacterized protein</fullName>
    </submittedName>
</protein>
<sequence length="202" mass="23146">CDNLSASDDGPPPWVNFGNKIQTSSQDSDFKSLGTKNKEVNKDNSEFDLQRQGAIAEATTGAVKKIFGGRVKQNVQPVILLKHTHTRKNQENVSKFVESQNKLTQREYQSYNQQNKRDYKQNSYNKSERFYNAVITAITDKTYAVKFKGYGNIEEVLKTDCLPVTASYNRQNYGNDQQNRRSDNGKPYSGSMEFRRSARNYK</sequence>
<comment type="caution">
    <text evidence="2">The sequence shown here is derived from an EMBL/GenBank/DDBJ whole genome shotgun (WGS) entry which is preliminary data.</text>
</comment>
<dbReference type="AlphaFoldDB" id="A0AAV8XF82"/>
<proteinExistence type="predicted"/>